<organism evidence="1 2">
    <name type="scientific">Bacillus mesophilus</name>
    <dbReference type="NCBI Taxonomy" id="1808955"/>
    <lineage>
        <taxon>Bacteria</taxon>
        <taxon>Bacillati</taxon>
        <taxon>Bacillota</taxon>
        <taxon>Bacilli</taxon>
        <taxon>Bacillales</taxon>
        <taxon>Bacillaceae</taxon>
        <taxon>Bacillus</taxon>
    </lineage>
</organism>
<gene>
    <name evidence="1" type="ORF">G4D63_15095</name>
</gene>
<protein>
    <submittedName>
        <fullName evidence="1">Uncharacterized protein</fullName>
    </submittedName>
</protein>
<sequence length="167" mass="18821">MEKKRWKMDREPGGINALILGSKPEQLPKQTFISITRGEGLNVAQLIINQILNLIVMNQMKKTPGLLYSEIKGEIVRGKGNGGTMTVWDGKTMPKFRNKDSHGIVMKFFGWVIHRKNTKAYYLTYTSDGTIPSFLEAIEIVKQYGKFYDGGKLVRTASPPNTIKIIS</sequence>
<name>A0A6M0Q9N8_9BACI</name>
<evidence type="ECO:0000313" key="1">
    <source>
        <dbReference type="EMBL" id="NEY73062.1"/>
    </source>
</evidence>
<dbReference type="RefSeq" id="WP_163180525.1">
    <property type="nucleotide sequence ID" value="NZ_JAAIWM010000005.1"/>
</dbReference>
<comment type="caution">
    <text evidence="1">The sequence shown here is derived from an EMBL/GenBank/DDBJ whole genome shotgun (WGS) entry which is preliminary data.</text>
</comment>
<evidence type="ECO:0000313" key="2">
    <source>
        <dbReference type="Proteomes" id="UP000481043"/>
    </source>
</evidence>
<keyword evidence="2" id="KW-1185">Reference proteome</keyword>
<accession>A0A6M0Q9N8</accession>
<proteinExistence type="predicted"/>
<reference evidence="1 2" key="1">
    <citation type="submission" date="2020-02" db="EMBL/GenBank/DDBJ databases">
        <title>Bacillus aquiflavi sp. nov., isolated from yellow water of strong flavor Chinese baijiu in Yibin region of China.</title>
        <authorList>
            <person name="Xie J."/>
        </authorList>
    </citation>
    <scope>NUCLEOTIDE SEQUENCE [LARGE SCALE GENOMIC DNA]</scope>
    <source>
        <strain evidence="1 2">SA4</strain>
    </source>
</reference>
<dbReference type="Proteomes" id="UP000481043">
    <property type="component" value="Unassembled WGS sequence"/>
</dbReference>
<dbReference type="AlphaFoldDB" id="A0A6M0Q9N8"/>
<dbReference type="EMBL" id="JAAIWM010000005">
    <property type="protein sequence ID" value="NEY73062.1"/>
    <property type="molecule type" value="Genomic_DNA"/>
</dbReference>